<sequence>MTGVLTGTREPLPAPAAPRLRRPGWRDPRLVLGVVLVAASVGLGIAVVDGARTTVTVQAAARELTPGTTLVAGDVQLVEVAADERASLYVGADALEEGTVVLRGVGAGELIPRSALGDAAAVGVRPVAVPAGPHLSAAVVAGSWVDLWHVPEQTDGAGAPAPLVTGVEVAEVDRGGSSLSVAQGAVVHVLVPAGDLPTVLAALAGPGQVTPVAVPGAAR</sequence>
<feature type="transmembrane region" description="Helical" evidence="2">
    <location>
        <begin position="30"/>
        <end position="48"/>
    </location>
</feature>
<dbReference type="CDD" id="cd11614">
    <property type="entry name" value="SAF_CpaB_FlgA_like"/>
    <property type="match status" value="1"/>
</dbReference>
<keyword evidence="4" id="KW-1185">Reference proteome</keyword>
<comment type="caution">
    <text evidence="3">The sequence shown here is derived from an EMBL/GenBank/DDBJ whole genome shotgun (WGS) entry which is preliminary data.</text>
</comment>
<evidence type="ECO:0008006" key="5">
    <source>
        <dbReference type="Google" id="ProtNLM"/>
    </source>
</evidence>
<dbReference type="RefSeq" id="WP_168447823.1">
    <property type="nucleotide sequence ID" value="NZ_JAAXOW010000003.1"/>
</dbReference>
<evidence type="ECO:0000313" key="4">
    <source>
        <dbReference type="Proteomes" id="UP000774283"/>
    </source>
</evidence>
<organism evidence="3 4">
    <name type="scientific">Sanguibacter hominis ATCC BAA-789</name>
    <dbReference type="NCBI Taxonomy" id="1312740"/>
    <lineage>
        <taxon>Bacteria</taxon>
        <taxon>Bacillati</taxon>
        <taxon>Actinomycetota</taxon>
        <taxon>Actinomycetes</taxon>
        <taxon>Micrococcales</taxon>
        <taxon>Sanguibacteraceae</taxon>
        <taxon>Sanguibacter</taxon>
    </lineage>
</organism>
<evidence type="ECO:0000256" key="1">
    <source>
        <dbReference type="SAM" id="MobiDB-lite"/>
    </source>
</evidence>
<keyword evidence="2" id="KW-0812">Transmembrane</keyword>
<accession>A0A9X5FKI5</accession>
<reference evidence="3 4" key="1">
    <citation type="submission" date="2020-04" db="EMBL/GenBank/DDBJ databases">
        <title>MicrobeNet Type strains.</title>
        <authorList>
            <person name="Nicholson A.C."/>
        </authorList>
    </citation>
    <scope>NUCLEOTIDE SEQUENCE [LARGE SCALE GENOMIC DNA]</scope>
    <source>
        <strain evidence="3 4">ATCC BAA-789</strain>
    </source>
</reference>
<evidence type="ECO:0000256" key="2">
    <source>
        <dbReference type="SAM" id="Phobius"/>
    </source>
</evidence>
<keyword evidence="2" id="KW-0472">Membrane</keyword>
<dbReference type="Proteomes" id="UP000774283">
    <property type="component" value="Unassembled WGS sequence"/>
</dbReference>
<dbReference type="EMBL" id="JAAXOW010000003">
    <property type="protein sequence ID" value="NKX93773.1"/>
    <property type="molecule type" value="Genomic_DNA"/>
</dbReference>
<evidence type="ECO:0000313" key="3">
    <source>
        <dbReference type="EMBL" id="NKX93773.1"/>
    </source>
</evidence>
<feature type="region of interest" description="Disordered" evidence="1">
    <location>
        <begin position="1"/>
        <end position="20"/>
    </location>
</feature>
<gene>
    <name evidence="3" type="ORF">HF995_10910</name>
</gene>
<dbReference type="AlphaFoldDB" id="A0A9X5FKI5"/>
<proteinExistence type="predicted"/>
<keyword evidence="2" id="KW-1133">Transmembrane helix</keyword>
<name>A0A9X5FKI5_9MICO</name>
<protein>
    <recommendedName>
        <fullName evidence="5">SAF domain-containing protein</fullName>
    </recommendedName>
</protein>